<dbReference type="Pfam" id="PF17403">
    <property type="entry name" value="Nrap_D2"/>
    <property type="match status" value="1"/>
</dbReference>
<dbReference type="GO" id="GO:0032040">
    <property type="term" value="C:small-subunit processome"/>
    <property type="evidence" value="ECO:0007669"/>
    <property type="project" value="TreeGrafter"/>
</dbReference>
<accession>A0A8B9CF97</accession>
<evidence type="ECO:0000259" key="12">
    <source>
        <dbReference type="Pfam" id="PF17405"/>
    </source>
</evidence>
<evidence type="ECO:0000313" key="15">
    <source>
        <dbReference type="Proteomes" id="UP000694426"/>
    </source>
</evidence>
<dbReference type="Ensembl" id="ENSABRT00000026588.1">
    <property type="protein sequence ID" value="ENSABRP00000018871.1"/>
    <property type="gene ID" value="ENSABRG00000015655.1"/>
</dbReference>
<evidence type="ECO:0000256" key="2">
    <source>
        <dbReference type="ARBA" id="ARBA00006674"/>
    </source>
</evidence>
<feature type="domain" description="Nrap protein" evidence="12">
    <location>
        <begin position="480"/>
        <end position="674"/>
    </location>
</feature>
<protein>
    <recommendedName>
        <fullName evidence="3 7">Nucleolar protein 6</fullName>
    </recommendedName>
</protein>
<evidence type="ECO:0000259" key="10">
    <source>
        <dbReference type="Pfam" id="PF17403"/>
    </source>
</evidence>
<dbReference type="PANTHER" id="PTHR17972">
    <property type="entry name" value="NUCLEOLAR RNA-ASSOCIATED PROTEIN"/>
    <property type="match status" value="1"/>
</dbReference>
<feature type="domain" description="Nrap protein" evidence="11">
    <location>
        <begin position="309"/>
        <end position="460"/>
    </location>
</feature>
<feature type="domain" description="Nrap protein" evidence="13">
    <location>
        <begin position="676"/>
        <end position="797"/>
    </location>
</feature>
<dbReference type="GO" id="GO:0032545">
    <property type="term" value="C:CURI complex"/>
    <property type="evidence" value="ECO:0007669"/>
    <property type="project" value="TreeGrafter"/>
</dbReference>
<dbReference type="InterPro" id="IPR035367">
    <property type="entry name" value="Nrap_D2"/>
</dbReference>
<evidence type="ECO:0000256" key="6">
    <source>
        <dbReference type="ARBA" id="ARBA00035000"/>
    </source>
</evidence>
<evidence type="ECO:0000256" key="7">
    <source>
        <dbReference type="RuleBase" id="RU364032"/>
    </source>
</evidence>
<keyword evidence="5 7" id="KW-0539">Nucleus</keyword>
<comment type="subcellular location">
    <subcellularLocation>
        <location evidence="1 7">Nucleus</location>
        <location evidence="1 7">Nucleolus</location>
    </subcellularLocation>
</comment>
<evidence type="ECO:0000256" key="3">
    <source>
        <dbReference type="ARBA" id="ARBA00016437"/>
    </source>
</evidence>
<evidence type="ECO:0000313" key="14">
    <source>
        <dbReference type="Ensembl" id="ENSABRP00000018871.1"/>
    </source>
</evidence>
<dbReference type="PANTHER" id="PTHR17972:SF0">
    <property type="entry name" value="NUCLEOLAR PROTEIN 6"/>
    <property type="match status" value="1"/>
</dbReference>
<gene>
    <name evidence="14" type="primary">NOL6</name>
</gene>
<sequence length="835" mass="93925">LFHSSLLRLQIEELLKEVTLKETKKKKIDAFLHEINGLAFISPAPPQLTDQTWLPGDVKVPFLQVPFDVKGKFRFLPPAQLSVVGSYLLGTCIKPEINVDVAVTMPREVFQDKDNLNQRYHRKRALYLAHIAHHLSKERLFGSVKFAYMNSNHLKPILLLRPQGRACPFLHSPKEGAPEPQLSKGLGCFSGFLVSMLVAYLLMKRKIVRVMSGYQVLRNVLQFLATTDLSVMGISLMKDVDASLPALADFHQAFEVVFVDPSGLVNLCADMTASKYHQVQSEAKRSMEILDDRMVDGFQVLLMTPKPMLRTFDHVFHRKHVSKLQSACKKIELMDRGGNYVAAALPFIVSLLARGLAGRALLVAHSLPQTPEWPIDAEPPKHKDVGPLTFGLLFVPEFAASTLEKGPQADRPEAVEFWNFWGEKSELRRFQDGTICEAVVWEASTVCQKRLIPEQIVRHLRGWATCGCVGEVLSMCPQELGTGEEAVVSIVCSYDDLSHKLWNLEGLPLTVTAVQGVHLALRYTDVFPPIPMKPIYSFHNQIRTKRLLLPSEEKPCPAYIAPLKIICHMEGSGRWPQDKEAIKRIKTAFHLQLAELLQQQHQLICRPAVTHTDVYKDGYVFHLQVAYHQEPLILKEVVTPEGMLKYQDTEESQQLELETLHWPYLTSSLHGLQQQHPVFGSSCRLAKRWVSAQLLSDSISEECVDLLVASLFLHPAPFTPPSSPQVGFLRFLSLLVTFDWNNNPLIVNLNAGLTGEQCTEIKNKFMAARSRLPVIFIATPKDQWSSVWTRERPSAQVSWGSPSMPRGQGQGPRDTVCLSWGRQPVPELDAEKGQG</sequence>
<dbReference type="Pfam" id="PF17405">
    <property type="entry name" value="Nrap_D4"/>
    <property type="match status" value="1"/>
</dbReference>
<dbReference type="InterPro" id="IPR035369">
    <property type="entry name" value="Nrap_D4"/>
</dbReference>
<dbReference type="GO" id="GO:0003723">
    <property type="term" value="F:RNA binding"/>
    <property type="evidence" value="ECO:0007669"/>
    <property type="project" value="UniProtKB-KW"/>
</dbReference>
<dbReference type="Pfam" id="PF03813">
    <property type="entry name" value="Nrap"/>
    <property type="match status" value="1"/>
</dbReference>
<dbReference type="GO" id="GO:0034456">
    <property type="term" value="C:UTP-C complex"/>
    <property type="evidence" value="ECO:0007669"/>
    <property type="project" value="TreeGrafter"/>
</dbReference>
<name>A0A8B9CF97_9AVES</name>
<dbReference type="AlphaFoldDB" id="A0A8B9CF97"/>
<reference evidence="14" key="1">
    <citation type="submission" date="2025-08" db="UniProtKB">
        <authorList>
            <consortium name="Ensembl"/>
        </authorList>
    </citation>
    <scope>IDENTIFICATION</scope>
</reference>
<keyword evidence="4 7" id="KW-0694">RNA-binding</keyword>
<dbReference type="GO" id="GO:0006364">
    <property type="term" value="P:rRNA processing"/>
    <property type="evidence" value="ECO:0007669"/>
    <property type="project" value="TreeGrafter"/>
</dbReference>
<dbReference type="InterPro" id="IPR035370">
    <property type="entry name" value="Nrap_D5"/>
</dbReference>
<evidence type="ECO:0000259" key="11">
    <source>
        <dbReference type="Pfam" id="PF17404"/>
    </source>
</evidence>
<dbReference type="InterPro" id="IPR035368">
    <property type="entry name" value="Nrap_D3"/>
</dbReference>
<reference evidence="14" key="2">
    <citation type="submission" date="2025-09" db="UniProtKB">
        <authorList>
            <consortium name="Ensembl"/>
        </authorList>
    </citation>
    <scope>IDENTIFICATION</scope>
</reference>
<dbReference type="Pfam" id="PF17406">
    <property type="entry name" value="Nrap_D5"/>
    <property type="match status" value="1"/>
</dbReference>
<keyword evidence="15" id="KW-1185">Reference proteome</keyword>
<evidence type="ECO:0000256" key="4">
    <source>
        <dbReference type="ARBA" id="ARBA00022884"/>
    </source>
</evidence>
<evidence type="ECO:0000256" key="1">
    <source>
        <dbReference type="ARBA" id="ARBA00004604"/>
    </source>
</evidence>
<comment type="function">
    <text evidence="6">Part of the small subunit (SSU) processome, first precursor of the small eukaryotic ribosomal subunit. During the assembly of the SSU processome in the nucleolus, many ribosome biogenesis factors, an RNA chaperone and ribosomal proteins associate with the nascent pre-rRNA and work in concert to generate RNA folding, modifications, rearrangements and cleavage as well as targeted degradation of pre-ribosomal RNA by the RNA exosome.</text>
</comment>
<feature type="domain" description="Nrap protein" evidence="10">
    <location>
        <begin position="184"/>
        <end position="304"/>
    </location>
</feature>
<dbReference type="GeneTree" id="ENSGT00390000018619"/>
<evidence type="ECO:0000256" key="8">
    <source>
        <dbReference type="SAM" id="MobiDB-lite"/>
    </source>
</evidence>
<feature type="region of interest" description="Disordered" evidence="8">
    <location>
        <begin position="794"/>
        <end position="835"/>
    </location>
</feature>
<organism evidence="14 15">
    <name type="scientific">Anser brachyrhynchus</name>
    <name type="common">Pink-footed goose</name>
    <dbReference type="NCBI Taxonomy" id="132585"/>
    <lineage>
        <taxon>Eukaryota</taxon>
        <taxon>Metazoa</taxon>
        <taxon>Chordata</taxon>
        <taxon>Craniata</taxon>
        <taxon>Vertebrata</taxon>
        <taxon>Euteleostomi</taxon>
        <taxon>Archelosauria</taxon>
        <taxon>Archosauria</taxon>
        <taxon>Dinosauria</taxon>
        <taxon>Saurischia</taxon>
        <taxon>Theropoda</taxon>
        <taxon>Coelurosauria</taxon>
        <taxon>Aves</taxon>
        <taxon>Neognathae</taxon>
        <taxon>Galloanserae</taxon>
        <taxon>Anseriformes</taxon>
        <taxon>Anatidae</taxon>
        <taxon>Anserinae</taxon>
        <taxon>Anser</taxon>
    </lineage>
</organism>
<evidence type="ECO:0000259" key="9">
    <source>
        <dbReference type="Pfam" id="PF03813"/>
    </source>
</evidence>
<dbReference type="InterPro" id="IPR005554">
    <property type="entry name" value="NOL6/Upt22"/>
</dbReference>
<evidence type="ECO:0000256" key="5">
    <source>
        <dbReference type="ARBA" id="ARBA00023242"/>
    </source>
</evidence>
<comment type="similarity">
    <text evidence="2 7">Belongs to the NRAP family.</text>
</comment>
<proteinExistence type="inferred from homology"/>
<dbReference type="FunFam" id="1.10.1410.10:FF:000005">
    <property type="entry name" value="Nucleolar protein 6"/>
    <property type="match status" value="1"/>
</dbReference>
<dbReference type="Gene3D" id="1.10.1410.10">
    <property type="match status" value="1"/>
</dbReference>
<feature type="domain" description="Nrap protein" evidence="9">
    <location>
        <begin position="99"/>
        <end position="163"/>
    </location>
</feature>
<dbReference type="InterPro" id="IPR035082">
    <property type="entry name" value="Nrap_D1"/>
</dbReference>
<evidence type="ECO:0000259" key="13">
    <source>
        <dbReference type="Pfam" id="PF17406"/>
    </source>
</evidence>
<dbReference type="Proteomes" id="UP000694426">
    <property type="component" value="Unplaced"/>
</dbReference>
<dbReference type="Pfam" id="PF17404">
    <property type="entry name" value="Nrap_D3"/>
    <property type="match status" value="1"/>
</dbReference>
<dbReference type="GO" id="GO:0006409">
    <property type="term" value="P:tRNA export from nucleus"/>
    <property type="evidence" value="ECO:0007669"/>
    <property type="project" value="TreeGrafter"/>
</dbReference>